<dbReference type="EMBL" id="SDOX01000094">
    <property type="protein sequence ID" value="TFJ82796.1"/>
    <property type="molecule type" value="Genomic_DNA"/>
</dbReference>
<dbReference type="AlphaFoldDB" id="A0A4D9CV39"/>
<name>A0A4D9CV39_9STRA</name>
<evidence type="ECO:0000313" key="2">
    <source>
        <dbReference type="Proteomes" id="UP000355283"/>
    </source>
</evidence>
<proteinExistence type="predicted"/>
<reference evidence="1 2" key="1">
    <citation type="submission" date="2019-01" db="EMBL/GenBank/DDBJ databases">
        <title>Nuclear Genome Assembly of the Microalgal Biofuel strain Nannochloropsis salina CCMP1776.</title>
        <authorList>
            <person name="Hovde B."/>
        </authorList>
    </citation>
    <scope>NUCLEOTIDE SEQUENCE [LARGE SCALE GENOMIC DNA]</scope>
    <source>
        <strain evidence="1 2">CCMP1776</strain>
    </source>
</reference>
<gene>
    <name evidence="1" type="ORF">NSK_005872</name>
</gene>
<comment type="caution">
    <text evidence="1">The sequence shown here is derived from an EMBL/GenBank/DDBJ whole genome shotgun (WGS) entry which is preliminary data.</text>
</comment>
<sequence length="122" mass="12410">MGLVISRAGKLAPLCMVRVAFVLWLFRSIYAEGVYSLPLNGDSYNILLNATTKGTAALCACLSLLSYLATGVVSTMSATAKTCALPFHSTLALSSSSSCSPASLLSALAKAGGSPPLSTSST</sequence>
<keyword evidence="2" id="KW-1185">Reference proteome</keyword>
<dbReference type="Proteomes" id="UP000355283">
    <property type="component" value="Unassembled WGS sequence"/>
</dbReference>
<organism evidence="1 2">
    <name type="scientific">Nannochloropsis salina CCMP1776</name>
    <dbReference type="NCBI Taxonomy" id="1027361"/>
    <lineage>
        <taxon>Eukaryota</taxon>
        <taxon>Sar</taxon>
        <taxon>Stramenopiles</taxon>
        <taxon>Ochrophyta</taxon>
        <taxon>Eustigmatophyceae</taxon>
        <taxon>Eustigmatales</taxon>
        <taxon>Monodopsidaceae</taxon>
        <taxon>Microchloropsis</taxon>
        <taxon>Microchloropsis salina</taxon>
    </lineage>
</organism>
<protein>
    <submittedName>
        <fullName evidence="1">Uncharacterized protein</fullName>
    </submittedName>
</protein>
<evidence type="ECO:0000313" key="1">
    <source>
        <dbReference type="EMBL" id="TFJ82796.1"/>
    </source>
</evidence>
<accession>A0A4D9CV39</accession>
<dbReference type="OrthoDB" id="1718410at2759"/>